<reference evidence="4 5" key="1">
    <citation type="submission" date="2019-08" db="EMBL/GenBank/DDBJ databases">
        <title>Lewinella sp. strain SSH13 Genome sequencing and assembly.</title>
        <authorList>
            <person name="Kim I."/>
        </authorList>
    </citation>
    <scope>NUCLEOTIDE SEQUENCE [LARGE SCALE GENOMIC DNA]</scope>
    <source>
        <strain evidence="4 5">SSH13</strain>
    </source>
</reference>
<evidence type="ECO:0000313" key="4">
    <source>
        <dbReference type="EMBL" id="TXF89532.1"/>
    </source>
</evidence>
<dbReference type="Pfam" id="PF00849">
    <property type="entry name" value="PseudoU_synth_2"/>
    <property type="match status" value="1"/>
</dbReference>
<evidence type="ECO:0000256" key="2">
    <source>
        <dbReference type="ARBA" id="ARBA00023235"/>
    </source>
</evidence>
<dbReference type="PANTHER" id="PTHR21600">
    <property type="entry name" value="MITOCHONDRIAL RNA PSEUDOURIDINE SYNTHASE"/>
    <property type="match status" value="1"/>
</dbReference>
<dbReference type="AlphaFoldDB" id="A0A5C7FEI4"/>
<feature type="domain" description="Pseudouridine synthase RsuA/RluA-like" evidence="3">
    <location>
        <begin position="21"/>
        <end position="168"/>
    </location>
</feature>
<dbReference type="RefSeq" id="WP_147930606.1">
    <property type="nucleotide sequence ID" value="NZ_VOXD01000013.1"/>
</dbReference>
<dbReference type="GO" id="GO:0009982">
    <property type="term" value="F:pseudouridine synthase activity"/>
    <property type="evidence" value="ECO:0007669"/>
    <property type="project" value="InterPro"/>
</dbReference>
<keyword evidence="5" id="KW-1185">Reference proteome</keyword>
<dbReference type="GO" id="GO:0001522">
    <property type="term" value="P:pseudouridine synthesis"/>
    <property type="evidence" value="ECO:0007669"/>
    <property type="project" value="InterPro"/>
</dbReference>
<evidence type="ECO:0000259" key="3">
    <source>
        <dbReference type="Pfam" id="PF00849"/>
    </source>
</evidence>
<dbReference type="SUPFAM" id="SSF55120">
    <property type="entry name" value="Pseudouridine synthase"/>
    <property type="match status" value="1"/>
</dbReference>
<dbReference type="EMBL" id="VOXD01000013">
    <property type="protein sequence ID" value="TXF89532.1"/>
    <property type="molecule type" value="Genomic_DNA"/>
</dbReference>
<dbReference type="OrthoDB" id="9796412at2"/>
<dbReference type="Gene3D" id="3.30.2350.10">
    <property type="entry name" value="Pseudouridine synthase"/>
    <property type="match status" value="1"/>
</dbReference>
<evidence type="ECO:0000313" key="5">
    <source>
        <dbReference type="Proteomes" id="UP000321907"/>
    </source>
</evidence>
<comment type="similarity">
    <text evidence="1">Belongs to the pseudouridine synthase RluA family.</text>
</comment>
<dbReference type="Proteomes" id="UP000321907">
    <property type="component" value="Unassembled WGS sequence"/>
</dbReference>
<dbReference type="PROSITE" id="PS01129">
    <property type="entry name" value="PSI_RLU"/>
    <property type="match status" value="1"/>
</dbReference>
<comment type="caution">
    <text evidence="4">The sequence shown here is derived from an EMBL/GenBank/DDBJ whole genome shotgun (WGS) entry which is preliminary data.</text>
</comment>
<dbReference type="InterPro" id="IPR020103">
    <property type="entry name" value="PsdUridine_synth_cat_dom_sf"/>
</dbReference>
<accession>A0A5C7FEI4</accession>
<name>A0A5C7FEI4_9BACT</name>
<dbReference type="InterPro" id="IPR050188">
    <property type="entry name" value="RluA_PseudoU_synthase"/>
</dbReference>
<dbReference type="GO" id="GO:0140098">
    <property type="term" value="F:catalytic activity, acting on RNA"/>
    <property type="evidence" value="ECO:0007669"/>
    <property type="project" value="UniProtKB-ARBA"/>
</dbReference>
<dbReference type="PANTHER" id="PTHR21600:SF83">
    <property type="entry name" value="PSEUDOURIDYLATE SYNTHASE RPUSD4, MITOCHONDRIAL"/>
    <property type="match status" value="1"/>
</dbReference>
<dbReference type="InterPro" id="IPR006145">
    <property type="entry name" value="PsdUridine_synth_RsuA/RluA"/>
</dbReference>
<dbReference type="GO" id="GO:0006396">
    <property type="term" value="P:RNA processing"/>
    <property type="evidence" value="ECO:0007669"/>
    <property type="project" value="UniProtKB-ARBA"/>
</dbReference>
<dbReference type="GO" id="GO:0003723">
    <property type="term" value="F:RNA binding"/>
    <property type="evidence" value="ECO:0007669"/>
    <property type="project" value="InterPro"/>
</dbReference>
<organism evidence="4 5">
    <name type="scientific">Neolewinella aurantiaca</name>
    <dbReference type="NCBI Taxonomy" id="2602767"/>
    <lineage>
        <taxon>Bacteria</taxon>
        <taxon>Pseudomonadati</taxon>
        <taxon>Bacteroidota</taxon>
        <taxon>Saprospiria</taxon>
        <taxon>Saprospirales</taxon>
        <taxon>Lewinellaceae</taxon>
        <taxon>Neolewinella</taxon>
    </lineage>
</organism>
<sequence length="227" mass="25136">MADPTRFNGRISDWILHKDNQLIVFNKPAGLSVQPDKTGDPSLLGMGAAYVRHDLYLIHRLDRPVSGVVVMGQKPSAQTALTKQLQAGTIGKHYLAIVANRPEKDEDTLKHYLKNAAGNRSAIDENPSPGSKLAELSYKYIGSSDRYHLLAVSLKTGRKHQIRCQLAAIGCPLRGDTKYGFKRANPDNNIDLHSYKVAYDHPVTGERTEHVAPLPEGAVWDAFREMV</sequence>
<gene>
    <name evidence="4" type="ORF">FUA23_10025</name>
</gene>
<dbReference type="InterPro" id="IPR006224">
    <property type="entry name" value="PsdUridine_synth_RluA-like_CS"/>
</dbReference>
<proteinExistence type="inferred from homology"/>
<keyword evidence="2" id="KW-0413">Isomerase</keyword>
<protein>
    <submittedName>
        <fullName evidence="4">RluA family pseudouridine synthase</fullName>
    </submittedName>
</protein>
<dbReference type="CDD" id="cd02869">
    <property type="entry name" value="PseudoU_synth_RluA_like"/>
    <property type="match status" value="1"/>
</dbReference>
<evidence type="ECO:0000256" key="1">
    <source>
        <dbReference type="ARBA" id="ARBA00010876"/>
    </source>
</evidence>